<dbReference type="InterPro" id="IPR018699">
    <property type="entry name" value="DUF2203"/>
</dbReference>
<dbReference type="Pfam" id="PF09969">
    <property type="entry name" value="DUF2203"/>
    <property type="match status" value="1"/>
</dbReference>
<sequence>MAVFFTIEDAEELLPYLEAKLYELRDRVAMSQRTTHEIDSVLQNEINRIIKDIEDTGCILRDIELGIIDFPAVRRGRTVMLCWRLGEDRIRYWHEAEGGFTFRKRIRHSDFYTKRDMENLLFKNPEKEPLTTVERGRDAIIITIDSRGVPEHEISVTRRNGFLKIAWSWKGWEYSRSFHVGNNLEKMERFYRNGVLEVRVFKRLGR</sequence>
<organism evidence="1 2">
    <name type="scientific">Caldiarchaeum subterraneum</name>
    <dbReference type="NCBI Taxonomy" id="311458"/>
    <lineage>
        <taxon>Archaea</taxon>
        <taxon>Nitrososphaerota</taxon>
        <taxon>Candidatus Caldarchaeales</taxon>
        <taxon>Candidatus Caldarchaeaceae</taxon>
        <taxon>Candidatus Caldarchaeum</taxon>
    </lineage>
</organism>
<dbReference type="AlphaFoldDB" id="A0A832ZW27"/>
<dbReference type="InterPro" id="IPR008978">
    <property type="entry name" value="HSP20-like_chaperone"/>
</dbReference>
<comment type="caution">
    <text evidence="1">The sequence shown here is derived from an EMBL/GenBank/DDBJ whole genome shotgun (WGS) entry which is preliminary data.</text>
</comment>
<proteinExistence type="predicted"/>
<dbReference type="SUPFAM" id="SSF49764">
    <property type="entry name" value="HSP20-like chaperones"/>
    <property type="match status" value="1"/>
</dbReference>
<reference evidence="1" key="1">
    <citation type="journal article" date="2020" name="ISME J.">
        <title>Gammaproteobacteria mediating utilization of methyl-, sulfur- and petroleum organic compounds in deep ocean hydrothermal plumes.</title>
        <authorList>
            <person name="Zhou Z."/>
            <person name="Liu Y."/>
            <person name="Pan J."/>
            <person name="Cron B.R."/>
            <person name="Toner B.M."/>
            <person name="Anantharaman K."/>
            <person name="Breier J.A."/>
            <person name="Dick G.J."/>
            <person name="Li M."/>
        </authorList>
    </citation>
    <scope>NUCLEOTIDE SEQUENCE</scope>
    <source>
        <strain evidence="1">SZUA-1515</strain>
    </source>
</reference>
<protein>
    <submittedName>
        <fullName evidence="1">DUF2203 family protein</fullName>
    </submittedName>
</protein>
<accession>A0A832ZW27</accession>
<evidence type="ECO:0000313" key="1">
    <source>
        <dbReference type="EMBL" id="HIQ29362.1"/>
    </source>
</evidence>
<name>A0A832ZW27_CALS0</name>
<dbReference type="CDD" id="cd06464">
    <property type="entry name" value="ACD_sHsps-like"/>
    <property type="match status" value="1"/>
</dbReference>
<gene>
    <name evidence="1" type="ORF">EYH45_02230</name>
</gene>
<dbReference type="Proteomes" id="UP000608579">
    <property type="component" value="Unassembled WGS sequence"/>
</dbReference>
<evidence type="ECO:0000313" key="2">
    <source>
        <dbReference type="Proteomes" id="UP000608579"/>
    </source>
</evidence>
<dbReference type="EMBL" id="DQVM01000039">
    <property type="protein sequence ID" value="HIQ29362.1"/>
    <property type="molecule type" value="Genomic_DNA"/>
</dbReference>